<dbReference type="Proteomes" id="UP000033035">
    <property type="component" value="Unassembled WGS sequence"/>
</dbReference>
<accession>A0A0F5JKY8</accession>
<dbReference type="HOGENOM" id="CLU_112331_4_1_10"/>
<feature type="domain" description="HU" evidence="3">
    <location>
        <begin position="1"/>
        <end position="125"/>
    </location>
</feature>
<dbReference type="EMBL" id="AQHW01000009">
    <property type="protein sequence ID" value="KKB58379.1"/>
    <property type="molecule type" value="Genomic_DNA"/>
</dbReference>
<dbReference type="AlphaFoldDB" id="A0A0F5JKY8"/>
<evidence type="ECO:0000256" key="2">
    <source>
        <dbReference type="SAM" id="MobiDB-lite"/>
    </source>
</evidence>
<keyword evidence="5" id="KW-1185">Reference proteome</keyword>
<dbReference type="Pfam" id="PF18291">
    <property type="entry name" value="HU-HIG"/>
    <property type="match status" value="1"/>
</dbReference>
<evidence type="ECO:0000256" key="1">
    <source>
        <dbReference type="ARBA" id="ARBA00023125"/>
    </source>
</evidence>
<dbReference type="GO" id="GO:0003677">
    <property type="term" value="F:DNA binding"/>
    <property type="evidence" value="ECO:0007669"/>
    <property type="project" value="UniProtKB-KW"/>
</dbReference>
<name>A0A0F5JKY8_9BACT</name>
<evidence type="ECO:0000313" key="4">
    <source>
        <dbReference type="EMBL" id="KKB58379.1"/>
    </source>
</evidence>
<dbReference type="STRING" id="1203610.HMPREF1536_01255"/>
<organism evidence="4 5">
    <name type="scientific">Parabacteroides gordonii MS-1 = DSM 23371</name>
    <dbReference type="NCBI Taxonomy" id="1203610"/>
    <lineage>
        <taxon>Bacteria</taxon>
        <taxon>Pseudomonadati</taxon>
        <taxon>Bacteroidota</taxon>
        <taxon>Bacteroidia</taxon>
        <taxon>Bacteroidales</taxon>
        <taxon>Tannerellaceae</taxon>
        <taxon>Parabacteroides</taxon>
    </lineage>
</organism>
<evidence type="ECO:0000259" key="3">
    <source>
        <dbReference type="Pfam" id="PF18291"/>
    </source>
</evidence>
<gene>
    <name evidence="4" type="ORF">HMPREF1536_01255</name>
</gene>
<protein>
    <recommendedName>
        <fullName evidence="3">HU domain-containing protein</fullName>
    </recommendedName>
</protein>
<sequence>MPLQFHLVLRKNLSKNVEAGKEKLHYAQTRATGTCTFEELCSIVADSSTASSGDVKVVIDRLIKFLLLFLARGEVVQCGELGTFQLVQTSSGSVTAEEFTSSMLYRARLRFRPGPKLRELILTAKSERFKLEESKPSEGGGSGSGEDDRPVIE</sequence>
<comment type="caution">
    <text evidence="4">The sequence shown here is derived from an EMBL/GenBank/DDBJ whole genome shotgun (WGS) entry which is preliminary data.</text>
</comment>
<dbReference type="InterPro" id="IPR041607">
    <property type="entry name" value="HU-HIG"/>
</dbReference>
<reference evidence="4 5" key="1">
    <citation type="submission" date="2013-04" db="EMBL/GenBank/DDBJ databases">
        <title>The Genome Sequence of Parabacteroides gordonii DSM 23371.</title>
        <authorList>
            <consortium name="The Broad Institute Genomics Platform"/>
            <person name="Earl A."/>
            <person name="Ward D."/>
            <person name="Feldgarden M."/>
            <person name="Gevers D."/>
            <person name="Martens E."/>
            <person name="Sakamoto M."/>
            <person name="Benno Y."/>
            <person name="Suzuki N."/>
            <person name="Matsunaga N."/>
            <person name="Koshihara K."/>
            <person name="Seki M."/>
            <person name="Komiya H."/>
            <person name="Walker B."/>
            <person name="Young S."/>
            <person name="Zeng Q."/>
            <person name="Gargeya S."/>
            <person name="Fitzgerald M."/>
            <person name="Haas B."/>
            <person name="Abouelleil A."/>
            <person name="Allen A.W."/>
            <person name="Alvarado L."/>
            <person name="Arachchi H.M."/>
            <person name="Berlin A.M."/>
            <person name="Chapman S.B."/>
            <person name="Gainer-Dewar J."/>
            <person name="Goldberg J."/>
            <person name="Griggs A."/>
            <person name="Gujja S."/>
            <person name="Hansen M."/>
            <person name="Howarth C."/>
            <person name="Imamovic A."/>
            <person name="Ireland A."/>
            <person name="Larimer J."/>
            <person name="McCowan C."/>
            <person name="Murphy C."/>
            <person name="Pearson M."/>
            <person name="Poon T.W."/>
            <person name="Priest M."/>
            <person name="Roberts A."/>
            <person name="Saif S."/>
            <person name="Shea T."/>
            <person name="Sisk P."/>
            <person name="Sykes S."/>
            <person name="Wortman J."/>
            <person name="Nusbaum C."/>
            <person name="Birren B."/>
        </authorList>
    </citation>
    <scope>NUCLEOTIDE SEQUENCE [LARGE SCALE GENOMIC DNA]</scope>
    <source>
        <strain evidence="4 5">MS-1</strain>
    </source>
</reference>
<dbReference type="SUPFAM" id="SSF47729">
    <property type="entry name" value="IHF-like DNA-binding proteins"/>
    <property type="match status" value="1"/>
</dbReference>
<evidence type="ECO:0000313" key="5">
    <source>
        <dbReference type="Proteomes" id="UP000033035"/>
    </source>
</evidence>
<dbReference type="InterPro" id="IPR010992">
    <property type="entry name" value="IHF-like_DNA-bd_dom_sf"/>
</dbReference>
<dbReference type="NCBIfam" id="TIGR01201">
    <property type="entry name" value="HU_rel"/>
    <property type="match status" value="1"/>
</dbReference>
<keyword evidence="1" id="KW-0238">DNA-binding</keyword>
<proteinExistence type="predicted"/>
<dbReference type="PATRIC" id="fig|1203610.3.peg.1280"/>
<feature type="region of interest" description="Disordered" evidence="2">
    <location>
        <begin position="131"/>
        <end position="153"/>
    </location>
</feature>
<dbReference type="RefSeq" id="WP_046151782.1">
    <property type="nucleotide sequence ID" value="NZ_KQ033919.1"/>
</dbReference>
<dbReference type="InterPro" id="IPR005902">
    <property type="entry name" value="HU_DNA-bd_put"/>
</dbReference>